<evidence type="ECO:0000313" key="2">
    <source>
        <dbReference type="RefSeq" id="XP_018027051.2"/>
    </source>
</evidence>
<protein>
    <submittedName>
        <fullName evidence="2">Uncharacterized protein LOC108682401</fullName>
    </submittedName>
</protein>
<dbReference type="AlphaFoldDB" id="A0A8B7PNP5"/>
<proteinExistence type="predicted"/>
<dbReference type="PANTHER" id="PTHR21398">
    <property type="entry name" value="AGAP007094-PA"/>
    <property type="match status" value="1"/>
</dbReference>
<dbReference type="OMA" id="ICETHEL"/>
<evidence type="ECO:0000313" key="1">
    <source>
        <dbReference type="Proteomes" id="UP000694843"/>
    </source>
</evidence>
<organism evidence="1 2">
    <name type="scientific">Hyalella azteca</name>
    <name type="common">Amphipod</name>
    <dbReference type="NCBI Taxonomy" id="294128"/>
    <lineage>
        <taxon>Eukaryota</taxon>
        <taxon>Metazoa</taxon>
        <taxon>Ecdysozoa</taxon>
        <taxon>Arthropoda</taxon>
        <taxon>Crustacea</taxon>
        <taxon>Multicrustacea</taxon>
        <taxon>Malacostraca</taxon>
        <taxon>Eumalacostraca</taxon>
        <taxon>Peracarida</taxon>
        <taxon>Amphipoda</taxon>
        <taxon>Senticaudata</taxon>
        <taxon>Talitrida</taxon>
        <taxon>Talitroidea</taxon>
        <taxon>Hyalellidae</taxon>
        <taxon>Hyalella</taxon>
    </lineage>
</organism>
<dbReference type="GeneID" id="108682401"/>
<keyword evidence="1" id="KW-1185">Reference proteome</keyword>
<name>A0A8B7PNP5_HYAAZ</name>
<dbReference type="Proteomes" id="UP000694843">
    <property type="component" value="Unplaced"/>
</dbReference>
<dbReference type="KEGG" id="hazt:108682401"/>
<dbReference type="InterPro" id="IPR006631">
    <property type="entry name" value="DM4_12"/>
</dbReference>
<dbReference type="PANTHER" id="PTHR21398:SF6">
    <property type="entry name" value="AGAP007094-PA"/>
    <property type="match status" value="1"/>
</dbReference>
<dbReference type="RefSeq" id="XP_018027051.2">
    <property type="nucleotide sequence ID" value="XM_018171562.2"/>
</dbReference>
<reference evidence="2" key="1">
    <citation type="submission" date="2025-08" db="UniProtKB">
        <authorList>
            <consortium name="RefSeq"/>
        </authorList>
    </citation>
    <scope>IDENTIFICATION</scope>
    <source>
        <tissue evidence="2">Whole organism</tissue>
    </source>
</reference>
<dbReference type="Pfam" id="PF07841">
    <property type="entry name" value="DM4_12"/>
    <property type="match status" value="2"/>
</dbReference>
<gene>
    <name evidence="2" type="primary">LOC108682401</name>
</gene>
<accession>A0A8B7PNP5</accession>
<sequence>MPPGYASATNLEFPFRMDLDALQWTSLQNPFLYLPFETEEEGKRRKKRQLKYGGGRTLLYQMLEDFISNLGMQGQACLLRAICETHELPFYEHGFFGEVVRLILTASLAYDLPESMDVYVEAEKLGSHYHNCSKYVSGCPHTLYSDRTGPLPKRNDSQREGRFLYFTADRRLTMPYGTEGVVYVSLGINNWRGAYQGTAVSMSITTTLDLNFDELGLAAEDNPFFDLTPLGLVRKKRGAPDHLPRINVAGGDREIMYPAVEKYIESFDLNGTACLLRAICEAQEKPIRNYNVLGEIIEIFLKPTRALYTLEFEPTRAPHPEERLEPYVRAERAGRLDGDCSPYIAHCHKSLFRDDPDFSLPLTPETKEHFREFLSEEMMAQLEAM</sequence>
<dbReference type="OrthoDB" id="6339724at2759"/>
<dbReference type="SMART" id="SM00718">
    <property type="entry name" value="DM4_12"/>
    <property type="match status" value="2"/>
</dbReference>